<reference evidence="2" key="1">
    <citation type="submission" date="2022-09" db="EMBL/GenBank/DDBJ databases">
        <title>Novel species in genus Arthrobacter.</title>
        <authorList>
            <person name="Liu Y."/>
        </authorList>
    </citation>
    <scope>NUCLEOTIDE SEQUENCE</scope>
    <source>
        <strain evidence="2">Zg-Y815</strain>
    </source>
</reference>
<dbReference type="Gene3D" id="3.40.50.2020">
    <property type="match status" value="1"/>
</dbReference>
<dbReference type="RefSeq" id="WP_260652096.1">
    <property type="nucleotide sequence ID" value="NZ_CP104275.1"/>
</dbReference>
<evidence type="ECO:0000259" key="1">
    <source>
        <dbReference type="Pfam" id="PF00156"/>
    </source>
</evidence>
<dbReference type="InterPro" id="IPR000836">
    <property type="entry name" value="PRTase_dom"/>
</dbReference>
<dbReference type="EMBL" id="CP104275">
    <property type="protein sequence ID" value="UWX96820.1"/>
    <property type="molecule type" value="Genomic_DNA"/>
</dbReference>
<name>A0ABY5YP05_9MICC</name>
<accession>A0ABY5YP05</accession>
<feature type="domain" description="Phosphoribosyltransferase" evidence="1">
    <location>
        <begin position="14"/>
        <end position="179"/>
    </location>
</feature>
<evidence type="ECO:0000313" key="3">
    <source>
        <dbReference type="Proteomes" id="UP001059859"/>
    </source>
</evidence>
<dbReference type="Gene3D" id="3.30.1310.20">
    <property type="entry name" value="PRTase-like"/>
    <property type="match status" value="1"/>
</dbReference>
<dbReference type="SUPFAM" id="SSF53271">
    <property type="entry name" value="PRTase-like"/>
    <property type="match status" value="1"/>
</dbReference>
<proteinExistence type="predicted"/>
<gene>
    <name evidence="2" type="ORF">N2K95_14435</name>
</gene>
<protein>
    <submittedName>
        <fullName evidence="2">Phosphoribosyltransferase family protein</fullName>
    </submittedName>
</protein>
<dbReference type="GO" id="GO:0016757">
    <property type="term" value="F:glycosyltransferase activity"/>
    <property type="evidence" value="ECO:0007669"/>
    <property type="project" value="UniProtKB-KW"/>
</dbReference>
<sequence length="228" mass="23391">MFFSASASSARWEDRADAGRDLAVGLAAYAGAPGLLVLGLPRGGVPVAAEAARALSAPLDVVVVRKIGFPEQPELAAGAVAGIAGTVCTVRNEDVLRYWRSRDPGAEDLFAAAAEEQLAEVRRREELFRPGAPARNITGATVIAVDDGLATGATMRAALGAVRKLGPGRLVAAAPVACGSTAGLLVPPPDDVVVPWPNSGLEAVGLAYRRFGQTTDTEVRALLGVEGD</sequence>
<evidence type="ECO:0000313" key="2">
    <source>
        <dbReference type="EMBL" id="UWX96820.1"/>
    </source>
</evidence>
<keyword evidence="2" id="KW-0808">Transferase</keyword>
<dbReference type="InterPro" id="IPR029057">
    <property type="entry name" value="PRTase-like"/>
</dbReference>
<dbReference type="CDD" id="cd06223">
    <property type="entry name" value="PRTases_typeI"/>
    <property type="match status" value="1"/>
</dbReference>
<keyword evidence="2" id="KW-0328">Glycosyltransferase</keyword>
<dbReference type="Pfam" id="PF00156">
    <property type="entry name" value="Pribosyltran"/>
    <property type="match status" value="1"/>
</dbReference>
<keyword evidence="3" id="KW-1185">Reference proteome</keyword>
<organism evidence="2 3">
    <name type="scientific">Arthrobacter zhaoxinii</name>
    <dbReference type="NCBI Taxonomy" id="2964616"/>
    <lineage>
        <taxon>Bacteria</taxon>
        <taxon>Bacillati</taxon>
        <taxon>Actinomycetota</taxon>
        <taxon>Actinomycetes</taxon>
        <taxon>Micrococcales</taxon>
        <taxon>Micrococcaceae</taxon>
        <taxon>Arthrobacter</taxon>
    </lineage>
</organism>
<dbReference type="Proteomes" id="UP001059859">
    <property type="component" value="Chromosome"/>
</dbReference>